<proteinExistence type="predicted"/>
<evidence type="ECO:0000256" key="1">
    <source>
        <dbReference type="SAM" id="MobiDB-lite"/>
    </source>
</evidence>
<dbReference type="InterPro" id="IPR029044">
    <property type="entry name" value="Nucleotide-diphossugar_trans"/>
</dbReference>
<gene>
    <name evidence="4" type="ORF">FHX50_000177</name>
</gene>
<dbReference type="AlphaFoldDB" id="A0A839QSX2"/>
<dbReference type="PANTHER" id="PTHR46390:SF1">
    <property type="entry name" value="MANNOSE-1-PHOSPHATE GUANYLYLTRANSFERASE"/>
    <property type="match status" value="1"/>
</dbReference>
<dbReference type="EC" id="2.7.7.13" evidence="4"/>
<reference evidence="4 5" key="1">
    <citation type="submission" date="2020-08" db="EMBL/GenBank/DDBJ databases">
        <title>Sequencing the genomes of 1000 actinobacteria strains.</title>
        <authorList>
            <person name="Klenk H.-P."/>
        </authorList>
    </citation>
    <scope>NUCLEOTIDE SEQUENCE [LARGE SCALE GENOMIC DNA]</scope>
    <source>
        <strain evidence="4 5">DSM 23040</strain>
    </source>
</reference>
<dbReference type="PANTHER" id="PTHR46390">
    <property type="entry name" value="MANNOSE-1-PHOSPHATE GUANYLYLTRANSFERASE"/>
    <property type="match status" value="1"/>
</dbReference>
<dbReference type="GO" id="GO:0004475">
    <property type="term" value="F:mannose-1-phosphate guanylyltransferase (GTP) activity"/>
    <property type="evidence" value="ECO:0007669"/>
    <property type="project" value="UniProtKB-EC"/>
</dbReference>
<evidence type="ECO:0000259" key="3">
    <source>
        <dbReference type="Pfam" id="PF22640"/>
    </source>
</evidence>
<protein>
    <submittedName>
        <fullName evidence="4">Mannose-1-phosphate guanylyltransferase</fullName>
        <ecNumber evidence="4">2.7.7.13</ecNumber>
    </submittedName>
</protein>
<feature type="domain" description="Nucleotidyl transferase" evidence="2">
    <location>
        <begin position="9"/>
        <end position="293"/>
    </location>
</feature>
<feature type="domain" description="MannoseP isomerase/GMP-like beta-helix" evidence="3">
    <location>
        <begin position="337"/>
        <end position="388"/>
    </location>
</feature>
<dbReference type="InterPro" id="IPR049577">
    <property type="entry name" value="GMPP_N"/>
</dbReference>
<dbReference type="RefSeq" id="WP_183373598.1">
    <property type="nucleotide sequence ID" value="NZ_CBCSFZ010000003.1"/>
</dbReference>
<keyword evidence="4" id="KW-0548">Nucleotidyltransferase</keyword>
<dbReference type="Gene3D" id="3.90.550.10">
    <property type="entry name" value="Spore Coat Polysaccharide Biosynthesis Protein SpsA, Chain A"/>
    <property type="match status" value="1"/>
</dbReference>
<evidence type="ECO:0000313" key="5">
    <source>
        <dbReference type="Proteomes" id="UP000568050"/>
    </source>
</evidence>
<evidence type="ECO:0000313" key="4">
    <source>
        <dbReference type="EMBL" id="MBB3021929.1"/>
    </source>
</evidence>
<dbReference type="Pfam" id="PF22640">
    <property type="entry name" value="ManC_GMP_beta-helix"/>
    <property type="match status" value="1"/>
</dbReference>
<dbReference type="Pfam" id="PF00483">
    <property type="entry name" value="NTP_transferase"/>
    <property type="match status" value="1"/>
</dbReference>
<dbReference type="SUPFAM" id="SSF159283">
    <property type="entry name" value="Guanosine diphospho-D-mannose pyrophosphorylase/mannose-6-phosphate isomerase linker domain"/>
    <property type="match status" value="1"/>
</dbReference>
<sequence>MCASSVFIPIVPAGGSGTRLWPLSRRSEPKFLLDLTGTGSSLLQQTLRRLEPIADHPPIIVTGAVHRDAVTTQAQAVAAGADRHARILAEPSPKNSMPAIAWAAAVAERIDENAVIGSFAADHLIHDVDGFTATIRAAHRAAELGHLVTIGIEPTYPATGFGYIQEADGTPEQLGAAGARAVARFVEKPDAETAQSFLAAGGFTWNAGMFVARASLILHWLDRLLPQVADAARQLARLGQEHVGPEEIDRIWQGMTSIAIDHALAEPLAAEGAVAMVPARFDWDDVGDFHALSRQLRSARPAAQQGHDDATPAGSAVQQGSGGAGSDVVALGDAPVIADASRASIYSRTGRPVAVVGLEDITVVDTEDVLLVLADDHAQSLSGLVANLQEHGQGHLR</sequence>
<dbReference type="GO" id="GO:0009298">
    <property type="term" value="P:GDP-mannose biosynthetic process"/>
    <property type="evidence" value="ECO:0007669"/>
    <property type="project" value="TreeGrafter"/>
</dbReference>
<organism evidence="4 5">
    <name type="scientific">Helcobacillus massiliensis</name>
    <dbReference type="NCBI Taxonomy" id="521392"/>
    <lineage>
        <taxon>Bacteria</taxon>
        <taxon>Bacillati</taxon>
        <taxon>Actinomycetota</taxon>
        <taxon>Actinomycetes</taxon>
        <taxon>Micrococcales</taxon>
        <taxon>Dermabacteraceae</taxon>
        <taxon>Helcobacillus</taxon>
    </lineage>
</organism>
<dbReference type="InterPro" id="IPR054566">
    <property type="entry name" value="ManC/GMP-like_b-helix"/>
</dbReference>
<keyword evidence="5" id="KW-1185">Reference proteome</keyword>
<dbReference type="EMBL" id="JACHWP010000001">
    <property type="protein sequence ID" value="MBB3021929.1"/>
    <property type="molecule type" value="Genomic_DNA"/>
</dbReference>
<dbReference type="InterPro" id="IPR051161">
    <property type="entry name" value="Mannose-6P_isomerase_type2"/>
</dbReference>
<dbReference type="Proteomes" id="UP000568050">
    <property type="component" value="Unassembled WGS sequence"/>
</dbReference>
<accession>A0A839QSX2</accession>
<evidence type="ECO:0000259" key="2">
    <source>
        <dbReference type="Pfam" id="PF00483"/>
    </source>
</evidence>
<name>A0A839QSX2_9MICO</name>
<keyword evidence="4" id="KW-0808">Transferase</keyword>
<dbReference type="SUPFAM" id="SSF53448">
    <property type="entry name" value="Nucleotide-diphospho-sugar transferases"/>
    <property type="match status" value="1"/>
</dbReference>
<dbReference type="InterPro" id="IPR005835">
    <property type="entry name" value="NTP_transferase_dom"/>
</dbReference>
<feature type="region of interest" description="Disordered" evidence="1">
    <location>
        <begin position="297"/>
        <end position="324"/>
    </location>
</feature>
<dbReference type="CDD" id="cd02509">
    <property type="entry name" value="GDP-M1P_Guanylyltransferase"/>
    <property type="match status" value="1"/>
</dbReference>
<comment type="caution">
    <text evidence="4">The sequence shown here is derived from an EMBL/GenBank/DDBJ whole genome shotgun (WGS) entry which is preliminary data.</text>
</comment>